<dbReference type="AlphaFoldDB" id="A0A1F8CNA6"/>
<organism evidence="1 2">
    <name type="scientific">Candidatus Woesebacteria bacterium RIFOXYA1_FULL_43_9</name>
    <dbReference type="NCBI Taxonomy" id="1802534"/>
    <lineage>
        <taxon>Bacteria</taxon>
        <taxon>Candidatus Woeseibacteriota</taxon>
    </lineage>
</organism>
<evidence type="ECO:0000313" key="2">
    <source>
        <dbReference type="Proteomes" id="UP000179241"/>
    </source>
</evidence>
<sequence>MGRLTVEVEQSVKRYYEIRGGHLIVITDGDQAGDISGRVEKYCQRCGLCTASSPVVSLGEVKLTLRNSGLFAVGPIDIKDKRKCPLTKINF</sequence>
<proteinExistence type="predicted"/>
<dbReference type="EMBL" id="MGHU01000011">
    <property type="protein sequence ID" value="OGM77817.1"/>
    <property type="molecule type" value="Genomic_DNA"/>
</dbReference>
<protein>
    <submittedName>
        <fullName evidence="1">Uncharacterized protein</fullName>
    </submittedName>
</protein>
<name>A0A1F8CNA6_9BACT</name>
<accession>A0A1F8CNA6</accession>
<comment type="caution">
    <text evidence="1">The sequence shown here is derived from an EMBL/GenBank/DDBJ whole genome shotgun (WGS) entry which is preliminary data.</text>
</comment>
<gene>
    <name evidence="1" type="ORF">A2188_02245</name>
</gene>
<dbReference type="Proteomes" id="UP000179241">
    <property type="component" value="Unassembled WGS sequence"/>
</dbReference>
<reference evidence="1 2" key="1">
    <citation type="journal article" date="2016" name="Nat. Commun.">
        <title>Thousands of microbial genomes shed light on interconnected biogeochemical processes in an aquifer system.</title>
        <authorList>
            <person name="Anantharaman K."/>
            <person name="Brown C.T."/>
            <person name="Hug L.A."/>
            <person name="Sharon I."/>
            <person name="Castelle C.J."/>
            <person name="Probst A.J."/>
            <person name="Thomas B.C."/>
            <person name="Singh A."/>
            <person name="Wilkins M.J."/>
            <person name="Karaoz U."/>
            <person name="Brodie E.L."/>
            <person name="Williams K.H."/>
            <person name="Hubbard S.S."/>
            <person name="Banfield J.F."/>
        </authorList>
    </citation>
    <scope>NUCLEOTIDE SEQUENCE [LARGE SCALE GENOMIC DNA]</scope>
</reference>
<evidence type="ECO:0000313" key="1">
    <source>
        <dbReference type="EMBL" id="OGM77817.1"/>
    </source>
</evidence>